<evidence type="ECO:0000313" key="2">
    <source>
        <dbReference type="EMBL" id="EFH47389.1"/>
    </source>
</evidence>
<keyword evidence="1" id="KW-0472">Membrane</keyword>
<feature type="transmembrane region" description="Helical" evidence="1">
    <location>
        <begin position="360"/>
        <end position="382"/>
    </location>
</feature>
<dbReference type="Gene3D" id="3.90.70.10">
    <property type="entry name" value="Cysteine proteinases"/>
    <property type="match status" value="1"/>
</dbReference>
<keyword evidence="3" id="KW-1185">Reference proteome</keyword>
<protein>
    <recommendedName>
        <fullName evidence="4">S1 motif domain-containing protein</fullName>
    </recommendedName>
</protein>
<dbReference type="Gramene" id="fgenesh1_pg.C_scaffold_6000367">
    <property type="protein sequence ID" value="fgenesh1_pg.C_scaffold_6000367"/>
    <property type="gene ID" value="fgenesh1_pg.C_scaffold_6000367"/>
</dbReference>
<proteinExistence type="predicted"/>
<dbReference type="EMBL" id="GL348718">
    <property type="protein sequence ID" value="EFH47389.1"/>
    <property type="molecule type" value="Genomic_DNA"/>
</dbReference>
<dbReference type="Proteomes" id="UP000008694">
    <property type="component" value="Unassembled WGS sequence"/>
</dbReference>
<reference evidence="3" key="1">
    <citation type="journal article" date="2011" name="Nat. Genet.">
        <title>The Arabidopsis lyrata genome sequence and the basis of rapid genome size change.</title>
        <authorList>
            <person name="Hu T.T."/>
            <person name="Pattyn P."/>
            <person name="Bakker E.G."/>
            <person name="Cao J."/>
            <person name="Cheng J.-F."/>
            <person name="Clark R.M."/>
            <person name="Fahlgren N."/>
            <person name="Fawcett J.A."/>
            <person name="Grimwood J."/>
            <person name="Gundlach H."/>
            <person name="Haberer G."/>
            <person name="Hollister J.D."/>
            <person name="Ossowski S."/>
            <person name="Ottilar R.P."/>
            <person name="Salamov A.A."/>
            <person name="Schneeberger K."/>
            <person name="Spannagl M."/>
            <person name="Wang X."/>
            <person name="Yang L."/>
            <person name="Nasrallah M.E."/>
            <person name="Bergelson J."/>
            <person name="Carrington J.C."/>
            <person name="Gaut B.S."/>
            <person name="Schmutz J."/>
            <person name="Mayer K.F.X."/>
            <person name="Van de Peer Y."/>
            <person name="Grigoriev I.V."/>
            <person name="Nordborg M."/>
            <person name="Weigel D."/>
            <person name="Guo Y.-L."/>
        </authorList>
    </citation>
    <scope>NUCLEOTIDE SEQUENCE [LARGE SCALE GENOMIC DNA]</scope>
    <source>
        <strain evidence="3">cv. MN47</strain>
    </source>
</reference>
<dbReference type="InterPro" id="IPR038765">
    <property type="entry name" value="Papain-like_cys_pep_sf"/>
</dbReference>
<dbReference type="STRING" id="81972.D7LY89"/>
<sequence>MAAASSRRFQSLMPEIGEIVMVRVVNQDDVGADVRLLEYSDIPGRIQEVAEFVLHREEPAVVIAVSPLVVLSRDVGFDDRFLCSQRYLEGSFVIWVLRSVAIDLGRDLLSIQVETQWPSYELLTHRRVLKKLPVGVSPQVRESLIQNLSKIRLDTCRINDPTLLTPCPANQTREDCWAHALTSQLEANLKRSGKMPRDDYLKAEDLFLKTPSKDEGVIESITDASHALTVVGIESKKGVVYKAISISVENEVDLQPERWDTLLEDLAKDEVPVTVTVLWFPSYEHRNGDGIYKPTDDEWDTFKNNPDFYKKTLTHSMLLTGAGTDEIDGTPYFEMQDSNGDVDHGDRGYLRFARLPYSLVLEYVEMVVAEVSFATMFLLIFMTTLVV</sequence>
<evidence type="ECO:0000313" key="3">
    <source>
        <dbReference type="Proteomes" id="UP000008694"/>
    </source>
</evidence>
<gene>
    <name evidence="2" type="ORF">ARALYDRAFT_349774</name>
</gene>
<accession>D7LY89</accession>
<evidence type="ECO:0008006" key="4">
    <source>
        <dbReference type="Google" id="ProtNLM"/>
    </source>
</evidence>
<dbReference type="InterPro" id="IPR012340">
    <property type="entry name" value="NA-bd_OB-fold"/>
</dbReference>
<evidence type="ECO:0000256" key="1">
    <source>
        <dbReference type="SAM" id="Phobius"/>
    </source>
</evidence>
<dbReference type="HOGENOM" id="CLU_654459_0_0_1"/>
<dbReference type="AlphaFoldDB" id="D7LY89"/>
<organism evidence="3">
    <name type="scientific">Arabidopsis lyrata subsp. lyrata</name>
    <name type="common">Lyre-leaved rock-cress</name>
    <dbReference type="NCBI Taxonomy" id="81972"/>
    <lineage>
        <taxon>Eukaryota</taxon>
        <taxon>Viridiplantae</taxon>
        <taxon>Streptophyta</taxon>
        <taxon>Embryophyta</taxon>
        <taxon>Tracheophyta</taxon>
        <taxon>Spermatophyta</taxon>
        <taxon>Magnoliopsida</taxon>
        <taxon>eudicotyledons</taxon>
        <taxon>Gunneridae</taxon>
        <taxon>Pentapetalae</taxon>
        <taxon>rosids</taxon>
        <taxon>malvids</taxon>
        <taxon>Brassicales</taxon>
        <taxon>Brassicaceae</taxon>
        <taxon>Camelineae</taxon>
        <taxon>Arabidopsis</taxon>
    </lineage>
</organism>
<dbReference type="SUPFAM" id="SSF54001">
    <property type="entry name" value="Cysteine proteinases"/>
    <property type="match status" value="1"/>
</dbReference>
<keyword evidence="1" id="KW-0812">Transmembrane</keyword>
<keyword evidence="1" id="KW-1133">Transmembrane helix</keyword>
<name>D7LY89_ARALL</name>
<dbReference type="Gene3D" id="2.40.50.140">
    <property type="entry name" value="Nucleic acid-binding proteins"/>
    <property type="match status" value="1"/>
</dbReference>